<gene>
    <name evidence="1" type="primary">LOC114343660</name>
</gene>
<dbReference type="AlphaFoldDB" id="A0A6P7GK59"/>
<reference evidence="1" key="1">
    <citation type="submission" date="2025-08" db="UniProtKB">
        <authorList>
            <consortium name="RefSeq"/>
        </authorList>
    </citation>
    <scope>IDENTIFICATION</scope>
    <source>
        <tissue evidence="1">Whole insect</tissue>
    </source>
</reference>
<name>A0A6P7GK59_DIAVI</name>
<dbReference type="Gene3D" id="3.30.160.60">
    <property type="entry name" value="Classic Zinc Finger"/>
    <property type="match status" value="1"/>
</dbReference>
<organism evidence="1">
    <name type="scientific">Diabrotica virgifera virgifera</name>
    <name type="common">western corn rootworm</name>
    <dbReference type="NCBI Taxonomy" id="50390"/>
    <lineage>
        <taxon>Eukaryota</taxon>
        <taxon>Metazoa</taxon>
        <taxon>Ecdysozoa</taxon>
        <taxon>Arthropoda</taxon>
        <taxon>Hexapoda</taxon>
        <taxon>Insecta</taxon>
        <taxon>Pterygota</taxon>
        <taxon>Neoptera</taxon>
        <taxon>Endopterygota</taxon>
        <taxon>Coleoptera</taxon>
        <taxon>Polyphaga</taxon>
        <taxon>Cucujiformia</taxon>
        <taxon>Chrysomeloidea</taxon>
        <taxon>Chrysomelidae</taxon>
        <taxon>Galerucinae</taxon>
        <taxon>Diabroticina</taxon>
        <taxon>Diabroticites</taxon>
        <taxon>Diabrotica</taxon>
    </lineage>
</organism>
<protein>
    <submittedName>
        <fullName evidence="1">Uncharacterized protein LOC114343660 isoform X2</fullName>
    </submittedName>
</protein>
<accession>A0A6P7GK59</accession>
<proteinExistence type="predicted"/>
<dbReference type="RefSeq" id="XP_028150296.1">
    <property type="nucleotide sequence ID" value="XM_028294495.1"/>
</dbReference>
<sequence length="188" mass="21751">MESSEDFIKRKQNVLISDHHGDSLEKPDNVQIKSEPEECMFESNYAEDSLPDSYCSDVIKIEEQHLQCETDSPFPIISKQEIKTEIKKELDDDNLGVNHGCESRFKSTNTKELDSEKDVKLQIGASTEIHHEQHCRSTKRSKLLSNIGKQSLHQKEVKTKSERTLVTHTGGRRYKCEICSKQFKREKR</sequence>
<evidence type="ECO:0000313" key="1">
    <source>
        <dbReference type="RefSeq" id="XP_028150296.1"/>
    </source>
</evidence>